<comment type="similarity">
    <text evidence="1">Belongs to the peptidase C25 family.</text>
</comment>
<dbReference type="SMART" id="SM00060">
    <property type="entry name" value="FN3"/>
    <property type="match status" value="3"/>
</dbReference>
<keyword evidence="3" id="KW-0788">Thiol protease</keyword>
<reference evidence="7 8" key="1">
    <citation type="journal article" date="2025" name="Int. J. Syst. Evol. Microbiol.">
        <title>Desulfovibrio falkowii sp. nov., Porphyromonas miyakawae sp. nov., Mediterraneibacter flintii sp. nov. and Owariibacterium komagatae gen. nov., sp. nov., isolated from human faeces.</title>
        <authorList>
            <person name="Hamaguchi T."/>
            <person name="Ohara M."/>
            <person name="Hisatomi A."/>
            <person name="Sekiguchi K."/>
            <person name="Takeda J.I."/>
            <person name="Ueyama J."/>
            <person name="Ito M."/>
            <person name="Nishiwaki H."/>
            <person name="Ogi T."/>
            <person name="Hirayama M."/>
            <person name="Ohkuma M."/>
            <person name="Sakamoto M."/>
            <person name="Ohno K."/>
        </authorList>
    </citation>
    <scope>NUCLEOTIDE SEQUENCE [LARGE SCALE GENOMIC DNA]</scope>
    <source>
        <strain evidence="7 8">13CB11C</strain>
    </source>
</reference>
<dbReference type="RefSeq" id="WP_411915820.1">
    <property type="nucleotide sequence ID" value="NZ_BAAFSF010000004.1"/>
</dbReference>
<evidence type="ECO:0000256" key="2">
    <source>
        <dbReference type="ARBA" id="ARBA00022670"/>
    </source>
</evidence>
<evidence type="ECO:0000313" key="7">
    <source>
        <dbReference type="EMBL" id="GAB1252050.1"/>
    </source>
</evidence>
<keyword evidence="5" id="KW-0732">Signal</keyword>
<keyword evidence="2" id="KW-0645">Protease</keyword>
<keyword evidence="8" id="KW-1185">Reference proteome</keyword>
<feature type="chain" id="PRO_5045039255" description="Fibronectin type-III domain-containing protein" evidence="5">
    <location>
        <begin position="24"/>
        <end position="578"/>
    </location>
</feature>
<organism evidence="7 8">
    <name type="scientific">Porphyromonas miyakawae</name>
    <dbReference type="NCBI Taxonomy" id="3137470"/>
    <lineage>
        <taxon>Bacteria</taxon>
        <taxon>Pseudomonadati</taxon>
        <taxon>Bacteroidota</taxon>
        <taxon>Bacteroidia</taxon>
        <taxon>Bacteroidales</taxon>
        <taxon>Porphyromonadaceae</taxon>
        <taxon>Porphyromonas</taxon>
    </lineage>
</organism>
<dbReference type="InterPro" id="IPR013783">
    <property type="entry name" value="Ig-like_fold"/>
</dbReference>
<accession>A0ABQ0E2V8</accession>
<dbReference type="Gene3D" id="2.60.40.10">
    <property type="entry name" value="Immunoglobulins"/>
    <property type="match status" value="1"/>
</dbReference>
<evidence type="ECO:0000256" key="3">
    <source>
        <dbReference type="ARBA" id="ARBA00022807"/>
    </source>
</evidence>
<dbReference type="SUPFAM" id="SSF49265">
    <property type="entry name" value="Fibronectin type III"/>
    <property type="match status" value="2"/>
</dbReference>
<keyword evidence="3" id="KW-0378">Hydrolase</keyword>
<dbReference type="Gene3D" id="2.60.120.200">
    <property type="match status" value="1"/>
</dbReference>
<feature type="domain" description="Fibronectin type-III" evidence="6">
    <location>
        <begin position="29"/>
        <end position="128"/>
    </location>
</feature>
<evidence type="ECO:0000256" key="5">
    <source>
        <dbReference type="SAM" id="SignalP"/>
    </source>
</evidence>
<feature type="domain" description="Fibronectin type-III" evidence="6">
    <location>
        <begin position="141"/>
        <end position="233"/>
    </location>
</feature>
<dbReference type="InterPro" id="IPR036116">
    <property type="entry name" value="FN3_sf"/>
</dbReference>
<dbReference type="EMBL" id="BAAFSF010000004">
    <property type="protein sequence ID" value="GAB1252050.1"/>
    <property type="molecule type" value="Genomic_DNA"/>
</dbReference>
<feature type="signal peptide" evidence="5">
    <location>
        <begin position="1"/>
        <end position="23"/>
    </location>
</feature>
<gene>
    <name evidence="7" type="ORF">Tsumi_11560</name>
</gene>
<sequence>MSKKVLLIISQFALLLLPLSAQAQKTYTAESPRNQEATYDEAANTVTIKATAPSKTEYDWDTYEQFDLPYISYILIERHAPSTEWPTEECGRVASPKPGEEFTFVDKNVSPDQKYEYRLSCYVDATRGSYAYVSTYTGVTPGAITEFTATTKDHKTNIVDLAVTAPAKSVSGKDLTGTMFIDIQLYEDFNWTTLHSIENVQPGQKCTYQHTDLKMDKSYHYRAVARIGSTGVGEGKESSTFVGLDYPDTPMNLTTNATETACTLTWEAPLRGGRGGCCDPENLTYTLTRVYPDKSSEEVAKGIKATKYVDTPNFKEEKNVVYTLIAENTAGKSLTPARSEAQLIGEPCTLPFTESFANQAMSHHGWQTASTQNDPNYTYEAWEYVSSGTMYFLPNDEIIKLKPQDEDNGFASCKFYSYSPDGQTESLITPHLSVAGVKEIQVKLFLWNATAEAFSNQLRISISEDNAPFKEVWISQPTKEGRPLWEEVKQNITFDKKVKVAQIRLDAVRHDGPITNVYIDNISIESILLDGITAPDATDTEESAPYYLTLEGKRIEEPQAPGVYIKCQGNKATKVLVR</sequence>
<feature type="domain" description="Fibronectin type-III" evidence="6">
    <location>
        <begin position="247"/>
        <end position="333"/>
    </location>
</feature>
<dbReference type="InterPro" id="IPR003961">
    <property type="entry name" value="FN3_dom"/>
</dbReference>
<name>A0ABQ0E2V8_9PORP</name>
<evidence type="ECO:0000313" key="8">
    <source>
        <dbReference type="Proteomes" id="UP001628220"/>
    </source>
</evidence>
<dbReference type="CDD" id="cd00063">
    <property type="entry name" value="FN3"/>
    <property type="match status" value="1"/>
</dbReference>
<protein>
    <recommendedName>
        <fullName evidence="6">Fibronectin type-III domain-containing protein</fullName>
    </recommendedName>
</protein>
<evidence type="ECO:0000259" key="6">
    <source>
        <dbReference type="SMART" id="SM00060"/>
    </source>
</evidence>
<comment type="caution">
    <text evidence="7">The sequence shown here is derived from an EMBL/GenBank/DDBJ whole genome shotgun (WGS) entry which is preliminary data.</text>
</comment>
<dbReference type="Proteomes" id="UP001628220">
    <property type="component" value="Unassembled WGS sequence"/>
</dbReference>
<proteinExistence type="inferred from homology"/>
<keyword evidence="4" id="KW-0843">Virulence</keyword>
<evidence type="ECO:0000256" key="1">
    <source>
        <dbReference type="ARBA" id="ARBA00006067"/>
    </source>
</evidence>
<evidence type="ECO:0000256" key="4">
    <source>
        <dbReference type="ARBA" id="ARBA00023026"/>
    </source>
</evidence>